<reference evidence="2 3" key="1">
    <citation type="submission" date="2019-01" db="EMBL/GenBank/DDBJ databases">
        <title>Lactibacter flavus gen. nov., sp. nov., a novel bacterium of the family Propionibacteriaceae isolated from raw milk and dairy products.</title>
        <authorList>
            <person name="Huptas C."/>
            <person name="Wenning M."/>
            <person name="Breitenwieser F."/>
            <person name="Doll E."/>
            <person name="Von Neubeck M."/>
            <person name="Busse H.-J."/>
            <person name="Scherer S."/>
        </authorList>
    </citation>
    <scope>NUCLEOTIDE SEQUENCE [LARGE SCALE GENOMIC DNA]</scope>
    <source>
        <strain evidence="2 3">KCTC 33808</strain>
    </source>
</reference>
<protein>
    <submittedName>
        <fullName evidence="2">Uncharacterized protein</fullName>
    </submittedName>
</protein>
<keyword evidence="1" id="KW-0472">Membrane</keyword>
<dbReference type="Proteomes" id="UP000292373">
    <property type="component" value="Unassembled WGS sequence"/>
</dbReference>
<dbReference type="EMBL" id="SDMQ01000001">
    <property type="protein sequence ID" value="TBT88481.1"/>
    <property type="molecule type" value="Genomic_DNA"/>
</dbReference>
<evidence type="ECO:0000313" key="2">
    <source>
        <dbReference type="EMBL" id="TBT88481.1"/>
    </source>
</evidence>
<feature type="transmembrane region" description="Helical" evidence="1">
    <location>
        <begin position="47"/>
        <end position="65"/>
    </location>
</feature>
<feature type="transmembrane region" description="Helical" evidence="1">
    <location>
        <begin position="187"/>
        <end position="207"/>
    </location>
</feature>
<keyword evidence="1" id="KW-0812">Transmembrane</keyword>
<feature type="transmembrane region" description="Helical" evidence="1">
    <location>
        <begin position="262"/>
        <end position="280"/>
    </location>
</feature>
<feature type="transmembrane region" description="Helical" evidence="1">
    <location>
        <begin position="119"/>
        <end position="143"/>
    </location>
</feature>
<evidence type="ECO:0000313" key="3">
    <source>
        <dbReference type="Proteomes" id="UP000292373"/>
    </source>
</evidence>
<keyword evidence="1" id="KW-1133">Transmembrane helix</keyword>
<organism evidence="2 3">
    <name type="scientific">Propioniciclava sinopodophylli</name>
    <dbReference type="NCBI Taxonomy" id="1837344"/>
    <lineage>
        <taxon>Bacteria</taxon>
        <taxon>Bacillati</taxon>
        <taxon>Actinomycetota</taxon>
        <taxon>Actinomycetes</taxon>
        <taxon>Propionibacteriales</taxon>
        <taxon>Propionibacteriaceae</taxon>
        <taxon>Propioniciclava</taxon>
    </lineage>
</organism>
<comment type="caution">
    <text evidence="2">The sequence shown here is derived from an EMBL/GenBank/DDBJ whole genome shotgun (WGS) entry which is preliminary data.</text>
</comment>
<accession>A0A4Q9KGT3</accession>
<proteinExistence type="predicted"/>
<dbReference type="RefSeq" id="WP_131166612.1">
    <property type="nucleotide sequence ID" value="NZ_SDMQ01000001.1"/>
</dbReference>
<feature type="transmembrane region" description="Helical" evidence="1">
    <location>
        <begin position="155"/>
        <end position="175"/>
    </location>
</feature>
<sequence>MNSFMQTVQQRFAVRLRHFQSDEQRRWAKLFASWESWSAHIRVTLKFYVIMLALFALVMVSYFANPEHLGPVAGETMRLFLRTTLLAPYLWVAAVLLVAWAVLRAFLTPPHRTHTTLMSLASAVGWGGGLGFLAGIAATAPALATSQTPLSLDPLGVLASSTVGFGLAGGLACLVREVALMAWSFPTPAIGSVLISSITAGVGHIVADPLGYRVESLQDRLFATYSDTLLALLTAESGAAPSAHEWEAMREGVSPRVVTHDTLLWGLCAVVLITSFTFTCRSEVNRWRTPVPASGTGSIAG</sequence>
<dbReference type="AlphaFoldDB" id="A0A4Q9KGT3"/>
<evidence type="ECO:0000256" key="1">
    <source>
        <dbReference type="SAM" id="Phobius"/>
    </source>
</evidence>
<name>A0A4Q9KGT3_9ACTN</name>
<keyword evidence="3" id="KW-1185">Reference proteome</keyword>
<gene>
    <name evidence="2" type="ORF">ET989_00535</name>
</gene>
<feature type="transmembrane region" description="Helical" evidence="1">
    <location>
        <begin position="85"/>
        <end position="107"/>
    </location>
</feature>